<dbReference type="EMBL" id="PCTR01000118">
    <property type="protein sequence ID" value="PIP85506.1"/>
    <property type="molecule type" value="Genomic_DNA"/>
</dbReference>
<gene>
    <name evidence="1" type="ORF">COW83_03875</name>
</gene>
<dbReference type="Proteomes" id="UP000231136">
    <property type="component" value="Unassembled WGS sequence"/>
</dbReference>
<organism evidence="1 2">
    <name type="scientific">Candidatus Collierbacteria bacterium CG22_combo_CG10-13_8_21_14_all_43_12</name>
    <dbReference type="NCBI Taxonomy" id="1974537"/>
    <lineage>
        <taxon>Bacteria</taxon>
        <taxon>Candidatus Collieribacteriota</taxon>
    </lineage>
</organism>
<reference evidence="1 2" key="1">
    <citation type="submission" date="2017-09" db="EMBL/GenBank/DDBJ databases">
        <title>Depth-based differentiation of microbial function through sediment-hosted aquifers and enrichment of novel symbionts in the deep terrestrial subsurface.</title>
        <authorList>
            <person name="Probst A.J."/>
            <person name="Ladd B."/>
            <person name="Jarett J.K."/>
            <person name="Geller-Mcgrath D.E."/>
            <person name="Sieber C.M."/>
            <person name="Emerson J.B."/>
            <person name="Anantharaman K."/>
            <person name="Thomas B.C."/>
            <person name="Malmstrom R."/>
            <person name="Stieglmeier M."/>
            <person name="Klingl A."/>
            <person name="Woyke T."/>
            <person name="Ryan C.M."/>
            <person name="Banfield J.F."/>
        </authorList>
    </citation>
    <scope>NUCLEOTIDE SEQUENCE [LARGE SCALE GENOMIC DNA]</scope>
    <source>
        <strain evidence="1">CG22_combo_CG10-13_8_21_14_all_43_12</strain>
    </source>
</reference>
<name>A0A2H0DTK4_9BACT</name>
<sequence length="134" mass="14732">MKILVSIKNVSRTFCPDLKSLGKLLQIVENAYHSPVEVTFDTALSFSTFSDGKIIPVSPVEVLVCEDASEGKRTYVARSFSSQAALINNKIQDLLQVSSHQDLNLPAMVKILSGGKKYKFLGLNPVTESEWRGS</sequence>
<evidence type="ECO:0000313" key="1">
    <source>
        <dbReference type="EMBL" id="PIP85506.1"/>
    </source>
</evidence>
<comment type="caution">
    <text evidence="1">The sequence shown here is derived from an EMBL/GenBank/DDBJ whole genome shotgun (WGS) entry which is preliminary data.</text>
</comment>
<accession>A0A2H0DTK4</accession>
<proteinExistence type="predicted"/>
<protein>
    <submittedName>
        <fullName evidence="1">Uncharacterized protein</fullName>
    </submittedName>
</protein>
<evidence type="ECO:0000313" key="2">
    <source>
        <dbReference type="Proteomes" id="UP000231136"/>
    </source>
</evidence>
<dbReference type="AlphaFoldDB" id="A0A2H0DTK4"/>